<dbReference type="GO" id="GO:0017111">
    <property type="term" value="F:ribonucleoside triphosphate phosphatase activity"/>
    <property type="evidence" value="ECO:0007669"/>
    <property type="project" value="TreeGrafter"/>
</dbReference>
<comment type="caution">
    <text evidence="6">The sequence shown here is derived from an EMBL/GenBank/DDBJ whole genome shotgun (WGS) entry which is preliminary data.</text>
</comment>
<dbReference type="InterPro" id="IPR000407">
    <property type="entry name" value="GDA1_CD39_NTPase"/>
</dbReference>
<feature type="active site" description="Proton acceptor" evidence="3">
    <location>
        <position position="179"/>
    </location>
</feature>
<keyword evidence="4" id="KW-0547">Nucleotide-binding</keyword>
<keyword evidence="5" id="KW-1133">Transmembrane helix</keyword>
<evidence type="ECO:0000256" key="4">
    <source>
        <dbReference type="PIRSR" id="PIRSR600407-2"/>
    </source>
</evidence>
<protein>
    <submittedName>
        <fullName evidence="6">Ectonucleoside triphosphate diphosphohydrolase 1</fullName>
    </submittedName>
</protein>
<evidence type="ECO:0000256" key="1">
    <source>
        <dbReference type="ARBA" id="ARBA00009283"/>
    </source>
</evidence>
<evidence type="ECO:0000313" key="7">
    <source>
        <dbReference type="Proteomes" id="UP000192578"/>
    </source>
</evidence>
<keyword evidence="2" id="KW-0378">Hydrolase</keyword>
<gene>
    <name evidence="6" type="ORF">BV898_04589</name>
</gene>
<keyword evidence="7" id="KW-1185">Reference proteome</keyword>
<dbReference type="GO" id="GO:0009134">
    <property type="term" value="P:nucleoside diphosphate catabolic process"/>
    <property type="evidence" value="ECO:0007669"/>
    <property type="project" value="TreeGrafter"/>
</dbReference>
<dbReference type="PANTHER" id="PTHR11782:SF83">
    <property type="entry name" value="GUANOSINE-DIPHOSPHATASE"/>
    <property type="match status" value="1"/>
</dbReference>
<evidence type="ECO:0000313" key="6">
    <source>
        <dbReference type="EMBL" id="OQV21380.1"/>
    </source>
</evidence>
<dbReference type="EMBL" id="MTYJ01000023">
    <property type="protein sequence ID" value="OQV21380.1"/>
    <property type="molecule type" value="Genomic_DNA"/>
</dbReference>
<proteinExistence type="inferred from homology"/>
<dbReference type="Gene3D" id="3.30.420.150">
    <property type="entry name" value="Exopolyphosphatase. Domain 2"/>
    <property type="match status" value="2"/>
</dbReference>
<keyword evidence="5" id="KW-0812">Transmembrane</keyword>
<dbReference type="GO" id="GO:0005524">
    <property type="term" value="F:ATP binding"/>
    <property type="evidence" value="ECO:0007669"/>
    <property type="project" value="UniProtKB-KW"/>
</dbReference>
<dbReference type="PANTHER" id="PTHR11782">
    <property type="entry name" value="ADENOSINE/GUANOSINE DIPHOSPHATASE"/>
    <property type="match status" value="1"/>
</dbReference>
<dbReference type="Gene3D" id="3.30.420.40">
    <property type="match status" value="1"/>
</dbReference>
<dbReference type="Pfam" id="PF01150">
    <property type="entry name" value="GDA1_CD39"/>
    <property type="match status" value="1"/>
</dbReference>
<organism evidence="6 7">
    <name type="scientific">Hypsibius exemplaris</name>
    <name type="common">Freshwater tardigrade</name>
    <dbReference type="NCBI Taxonomy" id="2072580"/>
    <lineage>
        <taxon>Eukaryota</taxon>
        <taxon>Metazoa</taxon>
        <taxon>Ecdysozoa</taxon>
        <taxon>Tardigrada</taxon>
        <taxon>Eutardigrada</taxon>
        <taxon>Parachela</taxon>
        <taxon>Hypsibioidea</taxon>
        <taxon>Hypsibiidae</taxon>
        <taxon>Hypsibius</taxon>
    </lineage>
</organism>
<feature type="transmembrane region" description="Helical" evidence="5">
    <location>
        <begin position="9"/>
        <end position="33"/>
    </location>
</feature>
<accession>A0A1W0X1W8</accession>
<dbReference type="GO" id="GO:0045134">
    <property type="term" value="F:UDP phosphatase activity"/>
    <property type="evidence" value="ECO:0007669"/>
    <property type="project" value="TreeGrafter"/>
</dbReference>
<dbReference type="Proteomes" id="UP000192578">
    <property type="component" value="Unassembled WGS sequence"/>
</dbReference>
<keyword evidence="5" id="KW-0472">Membrane</keyword>
<keyword evidence="4" id="KW-0067">ATP-binding</keyword>
<dbReference type="GO" id="GO:0016020">
    <property type="term" value="C:membrane"/>
    <property type="evidence" value="ECO:0007669"/>
    <property type="project" value="TreeGrafter"/>
</dbReference>
<name>A0A1W0X1W8_HYPEX</name>
<dbReference type="GO" id="GO:0004382">
    <property type="term" value="F:GDP phosphatase activity"/>
    <property type="evidence" value="ECO:0007669"/>
    <property type="project" value="TreeGrafter"/>
</dbReference>
<evidence type="ECO:0000256" key="3">
    <source>
        <dbReference type="PIRSR" id="PIRSR600407-1"/>
    </source>
</evidence>
<feature type="binding site" evidence="4">
    <location>
        <begin position="218"/>
        <end position="222"/>
    </location>
    <ligand>
        <name>ATP</name>
        <dbReference type="ChEBI" id="CHEBI:30616"/>
    </ligand>
</feature>
<evidence type="ECO:0000256" key="2">
    <source>
        <dbReference type="ARBA" id="ARBA00022801"/>
    </source>
</evidence>
<dbReference type="AlphaFoldDB" id="A0A1W0X1W8"/>
<dbReference type="OrthoDB" id="6372431at2759"/>
<comment type="similarity">
    <text evidence="1">Belongs to the GDA1/CD39 NTPase family.</text>
</comment>
<evidence type="ECO:0000256" key="5">
    <source>
        <dbReference type="SAM" id="Phobius"/>
    </source>
</evidence>
<reference evidence="7" key="1">
    <citation type="submission" date="2017-01" db="EMBL/GenBank/DDBJ databases">
        <title>Comparative genomics of anhydrobiosis in the tardigrade Hypsibius dujardini.</title>
        <authorList>
            <person name="Yoshida Y."/>
            <person name="Koutsovoulos G."/>
            <person name="Laetsch D."/>
            <person name="Stevens L."/>
            <person name="Kumar S."/>
            <person name="Horikawa D."/>
            <person name="Ishino K."/>
            <person name="Komine S."/>
            <person name="Tomita M."/>
            <person name="Blaxter M."/>
            <person name="Arakawa K."/>
        </authorList>
    </citation>
    <scope>NUCLEOTIDE SEQUENCE [LARGE SCALE GENOMIC DNA]</scope>
    <source>
        <strain evidence="7">Z151</strain>
    </source>
</reference>
<sequence length="471" mass="53310">MSLDSRNRYAWVLCVFTILVVVGGLLGTLFFHYHKSDPDVGIPVTTSSYLVILDAGSTHTAVFVYRWFNHTENAKNGTLQVQQLASQYCETKGLSNYPNHEHVGVKLKKCLNYATEHVPREVENSTEIHLGGTAGLRLLQSENSSAFNAVMKAVKREIQLASGFVMHPHNIRIITGEEEGLYGWASANYLEDAFLRNVTHQQNKTDEFNLYGVLQLGGASTQITFQPAASIGATNRVHYNVTAELFGEAVQLYSRSFLCHGLKEADRAYKAMLVEEQDSPIVFDPCLPAGRETWKTYDQLFGRYCTSQYKTRLRDNKCSFNGGDRKPQLNGQFLAFSGYFYTLRYLSLVAKNNDSAQDTASLSAFRNATRRHCNKTWLQLNKRNYTSNEKKLMTLFCFNAHYIETILTSGYGFTEGTFRNIKFWNDIRGTEFGWALGYALNVTLSKNPLHQQRPHVQNLHFVDGNSTEVLT</sequence>